<evidence type="ECO:0000256" key="1">
    <source>
        <dbReference type="SAM" id="SignalP"/>
    </source>
</evidence>
<keyword evidence="3" id="KW-1185">Reference proteome</keyword>
<evidence type="ECO:0008006" key="4">
    <source>
        <dbReference type="Google" id="ProtNLM"/>
    </source>
</evidence>
<feature type="signal peptide" evidence="1">
    <location>
        <begin position="1"/>
        <end position="30"/>
    </location>
</feature>
<comment type="caution">
    <text evidence="2">The sequence shown here is derived from an EMBL/GenBank/DDBJ whole genome shotgun (WGS) entry which is preliminary data.</text>
</comment>
<reference evidence="2 3" key="1">
    <citation type="submission" date="2018-10" db="EMBL/GenBank/DDBJ databases">
        <title>Genomic Encyclopedia of Archaeal and Bacterial Type Strains, Phase II (KMG-II): from individual species to whole genera.</title>
        <authorList>
            <person name="Goeker M."/>
        </authorList>
    </citation>
    <scope>NUCLEOTIDE SEQUENCE [LARGE SCALE GENOMIC DNA]</scope>
    <source>
        <strain evidence="2 3">DSM 14219</strain>
    </source>
</reference>
<protein>
    <recommendedName>
        <fullName evidence="4">Tetratricopeptide repeat protein</fullName>
    </recommendedName>
</protein>
<organism evidence="2 3">
    <name type="scientific">Chryseobacterium defluvii</name>
    <dbReference type="NCBI Taxonomy" id="160396"/>
    <lineage>
        <taxon>Bacteria</taxon>
        <taxon>Pseudomonadati</taxon>
        <taxon>Bacteroidota</taxon>
        <taxon>Flavobacteriia</taxon>
        <taxon>Flavobacteriales</taxon>
        <taxon>Weeksellaceae</taxon>
        <taxon>Chryseobacterium group</taxon>
        <taxon>Chryseobacterium</taxon>
    </lineage>
</organism>
<accession>A0A495SBK2</accession>
<dbReference type="Proteomes" id="UP000272428">
    <property type="component" value="Unassembled WGS sequence"/>
</dbReference>
<dbReference type="EMBL" id="RBXB01000002">
    <property type="protein sequence ID" value="RKS97537.1"/>
    <property type="molecule type" value="Genomic_DNA"/>
</dbReference>
<feature type="chain" id="PRO_5019829276" description="Tetratricopeptide repeat protein" evidence="1">
    <location>
        <begin position="31"/>
        <end position="269"/>
    </location>
</feature>
<keyword evidence="1" id="KW-0732">Signal</keyword>
<sequence>MYSEIKKLKLMKKIFFVFLFLSVKFITAQAPDNSLYGYFEEKGNNTFYKSFNFDGNGKVFIADMDYGEYFTRNDSLIIYPDKSIFIFKIKKDKLIGASEWVKKGTWIINKDSTQIGNKVISPKSKEKAELLAEYYDKTKKSNDLDVLFSDEFPKINEELCNKGLAKACLNLFGLKMLEYTPGILSDADKIASKKLKPHPELIALSKKIIALGEPEGYTVLGSYYYTLGLRKEAFQIWDKGEKNGSHKSGMAKATVEFEEELQKAQQKEE</sequence>
<name>A0A495SBK2_9FLAO</name>
<gene>
    <name evidence="2" type="ORF">BCF58_1668</name>
</gene>
<evidence type="ECO:0000313" key="3">
    <source>
        <dbReference type="Proteomes" id="UP000272428"/>
    </source>
</evidence>
<evidence type="ECO:0000313" key="2">
    <source>
        <dbReference type="EMBL" id="RKS97537.1"/>
    </source>
</evidence>
<proteinExistence type="predicted"/>
<dbReference type="AlphaFoldDB" id="A0A495SBK2"/>